<evidence type="ECO:0000256" key="2">
    <source>
        <dbReference type="ARBA" id="ARBA00022692"/>
    </source>
</evidence>
<dbReference type="EMBL" id="DTKJ01000016">
    <property type="protein sequence ID" value="HGZ11066.1"/>
    <property type="molecule type" value="Genomic_DNA"/>
</dbReference>
<keyword evidence="4 6" id="KW-1133">Transmembrane helix</keyword>
<evidence type="ECO:0000256" key="5">
    <source>
        <dbReference type="ARBA" id="ARBA00023136"/>
    </source>
</evidence>
<evidence type="ECO:0000256" key="6">
    <source>
        <dbReference type="SAM" id="Phobius"/>
    </source>
</evidence>
<organism evidence="8">
    <name type="scientific">Desulfobacca acetoxidans</name>
    <dbReference type="NCBI Taxonomy" id="60893"/>
    <lineage>
        <taxon>Bacteria</taxon>
        <taxon>Pseudomonadati</taxon>
        <taxon>Thermodesulfobacteriota</taxon>
        <taxon>Desulfobaccia</taxon>
        <taxon>Desulfobaccales</taxon>
        <taxon>Desulfobaccaceae</taxon>
        <taxon>Desulfobacca</taxon>
    </lineage>
</organism>
<dbReference type="PANTHER" id="PTHR31566:SF0">
    <property type="entry name" value="CYTOCHROME C BIOGENESIS PROTEIN CCS1, CHLOROPLASTIC"/>
    <property type="match status" value="1"/>
</dbReference>
<dbReference type="PANTHER" id="PTHR31566">
    <property type="entry name" value="CYTOCHROME C BIOGENESIS PROTEIN CCS1, CHLOROPLASTIC"/>
    <property type="match status" value="1"/>
</dbReference>
<accession>A0A7C5AKL4</accession>
<dbReference type="AlphaFoldDB" id="A0A7C5AKL4"/>
<protein>
    <recommendedName>
        <fullName evidence="7">ResB-like domain-containing protein</fullName>
    </recommendedName>
</protein>
<dbReference type="InterPro" id="IPR023494">
    <property type="entry name" value="Cyt_c_bgen_Ccs1/CcsB/ResB"/>
</dbReference>
<comment type="caution">
    <text evidence="8">The sequence shown here is derived from an EMBL/GenBank/DDBJ whole genome shotgun (WGS) entry which is preliminary data.</text>
</comment>
<feature type="transmembrane region" description="Helical" evidence="6">
    <location>
        <begin position="353"/>
        <end position="372"/>
    </location>
</feature>
<dbReference type="Pfam" id="PF05140">
    <property type="entry name" value="ResB"/>
    <property type="match status" value="1"/>
</dbReference>
<keyword evidence="5 6" id="KW-0472">Membrane</keyword>
<proteinExistence type="predicted"/>
<name>A0A7C5AKL4_9BACT</name>
<evidence type="ECO:0000256" key="3">
    <source>
        <dbReference type="ARBA" id="ARBA00022748"/>
    </source>
</evidence>
<dbReference type="GO" id="GO:0016020">
    <property type="term" value="C:membrane"/>
    <property type="evidence" value="ECO:0007669"/>
    <property type="project" value="UniProtKB-SubCell"/>
</dbReference>
<feature type="transmembrane region" description="Helical" evidence="6">
    <location>
        <begin position="47"/>
        <end position="66"/>
    </location>
</feature>
<dbReference type="GO" id="GO:0017004">
    <property type="term" value="P:cytochrome complex assembly"/>
    <property type="evidence" value="ECO:0007669"/>
    <property type="project" value="UniProtKB-KW"/>
</dbReference>
<evidence type="ECO:0000256" key="1">
    <source>
        <dbReference type="ARBA" id="ARBA00004141"/>
    </source>
</evidence>
<keyword evidence="3" id="KW-0201">Cytochrome c-type biogenesis</keyword>
<evidence type="ECO:0000259" key="7">
    <source>
        <dbReference type="Pfam" id="PF05140"/>
    </source>
</evidence>
<gene>
    <name evidence="8" type="ORF">ENW48_02455</name>
</gene>
<reference evidence="8" key="1">
    <citation type="journal article" date="2020" name="mSystems">
        <title>Genome- and Community-Level Interaction Insights into Carbon Utilization and Element Cycling Functions of Hydrothermarchaeota in Hydrothermal Sediment.</title>
        <authorList>
            <person name="Zhou Z."/>
            <person name="Liu Y."/>
            <person name="Xu W."/>
            <person name="Pan J."/>
            <person name="Luo Z.H."/>
            <person name="Li M."/>
        </authorList>
    </citation>
    <scope>NUCLEOTIDE SEQUENCE [LARGE SCALE GENOMIC DNA]</scope>
    <source>
        <strain evidence="8">SpSt-853</strain>
    </source>
</reference>
<keyword evidence="2 6" id="KW-0812">Transmembrane</keyword>
<feature type="domain" description="ResB-like" evidence="7">
    <location>
        <begin position="44"/>
        <end position="408"/>
    </location>
</feature>
<dbReference type="InterPro" id="IPR007816">
    <property type="entry name" value="ResB-like_domain"/>
</dbReference>
<comment type="subcellular location">
    <subcellularLocation>
        <location evidence="1">Membrane</location>
        <topology evidence="1">Multi-pass membrane protein</topology>
    </subcellularLocation>
</comment>
<evidence type="ECO:0000313" key="8">
    <source>
        <dbReference type="EMBL" id="HGZ11066.1"/>
    </source>
</evidence>
<sequence length="424" mass="48206">MSLNSSWSSLLGKLWTTLTSLRLTVVLLLLLMAVSLAGTVRPRVFDSLWFLLPLGLFALNLFSCLVKGLPQAWRRASLGLTPAMARELPERARLVWNPNPDASRRLEEILRQEWRRLKKAAVDEQVIYFMERGRFRPLGPYVVHLALLLILSGGVLGKFRGLEGQLLLSEGETASSFQVAATERPLSFTVRLDRFQVLFYPDGTPREFRSDLTFKKDNGAPLAAVCRVNEPVTFEDLTFYQSSYGRTIRLRIKEGENSQTLVVPEGKTVALAQGKARFRVLDYHPDVVMPVAGQEKHYGPAVRLAYWTGDQDPWLLVVFKERPDLVERQPGPHRFFLEDSGFFSVLKVKRDPGVWWVYSGFLLLLPGLYLAFLRPRERWALVVEPLPEGLLRLHLKGAAPRTPEVFSRRLERLKAQLRQGGEAC</sequence>
<evidence type="ECO:0000256" key="4">
    <source>
        <dbReference type="ARBA" id="ARBA00022989"/>
    </source>
</evidence>
<feature type="transmembrane region" description="Helical" evidence="6">
    <location>
        <begin position="138"/>
        <end position="157"/>
    </location>
</feature>